<dbReference type="InterPro" id="IPR035965">
    <property type="entry name" value="PAS-like_dom_sf"/>
</dbReference>
<keyword evidence="4" id="KW-1185">Reference proteome</keyword>
<dbReference type="InterPro" id="IPR029787">
    <property type="entry name" value="Nucleotide_cyclase"/>
</dbReference>
<sequence length="337" mass="37943">MLFLVPLSILLLWLILSTLAYRRRMAVAADALRLANRRLSMATSVAGVGVWEWLPSQDRLIWNPVMYRLHGLAPGTGPSLQSWKALVIPEDGGRLDSMVAKPGCGGCEIEIRIVRPDDGEVRSLKTTCQWLEGATGWRLIGTQVDITEEQGAKRRLFRDVYRDALTGLQNKRALDDHLAQQLTRDNRRQEQQALFFIDLDGFKAVNDTWGHDIGDRLLQGAANRMRLVLRHDDQVYRLGGDEFVVSIRLHGEPPDVLERISTKLIESLAEPFDFDGRWCRISASLGIARAPLDGDTPEALLKAADTAMYEAKKKGKNRFCYYNARFNQASKKALAEN</sequence>
<evidence type="ECO:0000313" key="3">
    <source>
        <dbReference type="EMBL" id="MFC6671224.1"/>
    </source>
</evidence>
<keyword evidence="3" id="KW-0808">Transferase</keyword>
<comment type="caution">
    <text evidence="3">The sequence shown here is derived from an EMBL/GenBank/DDBJ whole genome shotgun (WGS) entry which is preliminary data.</text>
</comment>
<dbReference type="NCBIfam" id="TIGR00254">
    <property type="entry name" value="GGDEF"/>
    <property type="match status" value="1"/>
</dbReference>
<gene>
    <name evidence="3" type="ORF">ACFQDL_14935</name>
</gene>
<feature type="domain" description="PAC" evidence="1">
    <location>
        <begin position="107"/>
        <end position="158"/>
    </location>
</feature>
<dbReference type="CDD" id="cd01949">
    <property type="entry name" value="GGDEF"/>
    <property type="match status" value="1"/>
</dbReference>
<dbReference type="InterPro" id="IPR000160">
    <property type="entry name" value="GGDEF_dom"/>
</dbReference>
<dbReference type="PROSITE" id="PS50113">
    <property type="entry name" value="PAC"/>
    <property type="match status" value="1"/>
</dbReference>
<dbReference type="PROSITE" id="PS50887">
    <property type="entry name" value="GGDEF"/>
    <property type="match status" value="1"/>
</dbReference>
<dbReference type="Gene3D" id="3.30.70.270">
    <property type="match status" value="1"/>
</dbReference>
<dbReference type="EMBL" id="JBHSWE010000001">
    <property type="protein sequence ID" value="MFC6671224.1"/>
    <property type="molecule type" value="Genomic_DNA"/>
</dbReference>
<dbReference type="Proteomes" id="UP001596422">
    <property type="component" value="Unassembled WGS sequence"/>
</dbReference>
<dbReference type="PANTHER" id="PTHR46663">
    <property type="entry name" value="DIGUANYLATE CYCLASE DGCT-RELATED"/>
    <property type="match status" value="1"/>
</dbReference>
<evidence type="ECO:0000259" key="2">
    <source>
        <dbReference type="PROSITE" id="PS50887"/>
    </source>
</evidence>
<dbReference type="PANTHER" id="PTHR46663:SF2">
    <property type="entry name" value="GGDEF DOMAIN-CONTAINING PROTEIN"/>
    <property type="match status" value="1"/>
</dbReference>
<evidence type="ECO:0000259" key="1">
    <source>
        <dbReference type="PROSITE" id="PS50113"/>
    </source>
</evidence>
<keyword evidence="3" id="KW-0548">Nucleotidyltransferase</keyword>
<evidence type="ECO:0000313" key="4">
    <source>
        <dbReference type="Proteomes" id="UP001596422"/>
    </source>
</evidence>
<proteinExistence type="predicted"/>
<dbReference type="RefSeq" id="WP_379909733.1">
    <property type="nucleotide sequence ID" value="NZ_JBHSWE010000001.1"/>
</dbReference>
<dbReference type="Pfam" id="PF00990">
    <property type="entry name" value="GGDEF"/>
    <property type="match status" value="1"/>
</dbReference>
<dbReference type="InterPro" id="IPR052163">
    <property type="entry name" value="DGC-Regulatory_Protein"/>
</dbReference>
<reference evidence="4" key="1">
    <citation type="journal article" date="2019" name="Int. J. Syst. Evol. Microbiol.">
        <title>The Global Catalogue of Microorganisms (GCM) 10K type strain sequencing project: providing services to taxonomists for standard genome sequencing and annotation.</title>
        <authorList>
            <consortium name="The Broad Institute Genomics Platform"/>
            <consortium name="The Broad Institute Genome Sequencing Center for Infectious Disease"/>
            <person name="Wu L."/>
            <person name="Ma J."/>
        </authorList>
    </citation>
    <scope>NUCLEOTIDE SEQUENCE [LARGE SCALE GENOMIC DNA]</scope>
    <source>
        <strain evidence="4">NBRC 111756</strain>
    </source>
</reference>
<accession>A0ABW2A1E5</accession>
<name>A0ABW2A1E5_9GAMM</name>
<organism evidence="3 4">
    <name type="scientific">Marinobacterium aestuariivivens</name>
    <dbReference type="NCBI Taxonomy" id="1698799"/>
    <lineage>
        <taxon>Bacteria</taxon>
        <taxon>Pseudomonadati</taxon>
        <taxon>Pseudomonadota</taxon>
        <taxon>Gammaproteobacteria</taxon>
        <taxon>Oceanospirillales</taxon>
        <taxon>Oceanospirillaceae</taxon>
        <taxon>Marinobacterium</taxon>
    </lineage>
</organism>
<dbReference type="SUPFAM" id="SSF55785">
    <property type="entry name" value="PYP-like sensor domain (PAS domain)"/>
    <property type="match status" value="1"/>
</dbReference>
<dbReference type="SMART" id="SM00267">
    <property type="entry name" value="GGDEF"/>
    <property type="match status" value="1"/>
</dbReference>
<dbReference type="Gene3D" id="2.10.70.100">
    <property type="match status" value="1"/>
</dbReference>
<dbReference type="EC" id="2.7.7.65" evidence="3"/>
<dbReference type="InterPro" id="IPR043128">
    <property type="entry name" value="Rev_trsase/Diguanyl_cyclase"/>
</dbReference>
<protein>
    <submittedName>
        <fullName evidence="3">Diguanylate cyclase domain-containing protein</fullName>
        <ecNumber evidence="3">2.7.7.65</ecNumber>
    </submittedName>
</protein>
<dbReference type="InterPro" id="IPR000700">
    <property type="entry name" value="PAS-assoc_C"/>
</dbReference>
<dbReference type="SUPFAM" id="SSF55073">
    <property type="entry name" value="Nucleotide cyclase"/>
    <property type="match status" value="1"/>
</dbReference>
<dbReference type="Gene3D" id="3.30.450.20">
    <property type="entry name" value="PAS domain"/>
    <property type="match status" value="1"/>
</dbReference>
<feature type="domain" description="GGDEF" evidence="2">
    <location>
        <begin position="190"/>
        <end position="324"/>
    </location>
</feature>
<dbReference type="GO" id="GO:0052621">
    <property type="term" value="F:diguanylate cyclase activity"/>
    <property type="evidence" value="ECO:0007669"/>
    <property type="project" value="UniProtKB-EC"/>
</dbReference>